<evidence type="ECO:0000256" key="1">
    <source>
        <dbReference type="ARBA" id="ARBA00010007"/>
    </source>
</evidence>
<dbReference type="SUPFAM" id="SSF47616">
    <property type="entry name" value="GST C-terminal domain-like"/>
    <property type="match status" value="1"/>
</dbReference>
<comment type="similarity">
    <text evidence="1">Belongs to the GST superfamily. Zeta family.</text>
</comment>
<dbReference type="InterPro" id="IPR004045">
    <property type="entry name" value="Glutathione_S-Trfase_N"/>
</dbReference>
<dbReference type="AlphaFoldDB" id="A0A366EL62"/>
<dbReference type="GO" id="GO:0006749">
    <property type="term" value="P:glutathione metabolic process"/>
    <property type="evidence" value="ECO:0007669"/>
    <property type="project" value="TreeGrafter"/>
</dbReference>
<dbReference type="SUPFAM" id="SSF52833">
    <property type="entry name" value="Thioredoxin-like"/>
    <property type="match status" value="1"/>
</dbReference>
<dbReference type="Gene3D" id="1.20.1050.10">
    <property type="match status" value="1"/>
</dbReference>
<dbReference type="PANTHER" id="PTHR42673:SF4">
    <property type="entry name" value="MALEYLACETOACETATE ISOMERASE"/>
    <property type="match status" value="1"/>
</dbReference>
<evidence type="ECO:0000313" key="5">
    <source>
        <dbReference type="Proteomes" id="UP000253529"/>
    </source>
</evidence>
<dbReference type="InterPro" id="IPR036249">
    <property type="entry name" value="Thioredoxin-like_sf"/>
</dbReference>
<evidence type="ECO:0000259" key="2">
    <source>
        <dbReference type="PROSITE" id="PS50404"/>
    </source>
</evidence>
<gene>
    <name evidence="4" type="ORF">DFR50_15415</name>
</gene>
<comment type="caution">
    <text evidence="4">The sequence shown here is derived from an EMBL/GenBank/DDBJ whole genome shotgun (WGS) entry which is preliminary data.</text>
</comment>
<dbReference type="EMBL" id="QNRK01000054">
    <property type="protein sequence ID" value="RBP02209.1"/>
    <property type="molecule type" value="Genomic_DNA"/>
</dbReference>
<dbReference type="SFLD" id="SFLDG00358">
    <property type="entry name" value="Main_(cytGST)"/>
    <property type="match status" value="1"/>
</dbReference>
<dbReference type="PROSITE" id="PS50404">
    <property type="entry name" value="GST_NTER"/>
    <property type="match status" value="1"/>
</dbReference>
<dbReference type="GO" id="GO:0005737">
    <property type="term" value="C:cytoplasm"/>
    <property type="evidence" value="ECO:0007669"/>
    <property type="project" value="InterPro"/>
</dbReference>
<dbReference type="InterPro" id="IPR010987">
    <property type="entry name" value="Glutathione-S-Trfase_C-like"/>
</dbReference>
<dbReference type="CDD" id="cd03191">
    <property type="entry name" value="GST_C_Zeta"/>
    <property type="match status" value="1"/>
</dbReference>
<dbReference type="GO" id="GO:0006559">
    <property type="term" value="P:L-phenylalanine catabolic process"/>
    <property type="evidence" value="ECO:0007669"/>
    <property type="project" value="TreeGrafter"/>
</dbReference>
<name>A0A366EL62_9HYPH</name>
<protein>
    <submittedName>
        <fullName evidence="4">Maleylacetoacetate isomerase</fullName>
    </submittedName>
</protein>
<dbReference type="PROSITE" id="PS50405">
    <property type="entry name" value="GST_CTER"/>
    <property type="match status" value="1"/>
</dbReference>
<organism evidence="4 5">
    <name type="scientific">Roseiarcus fermentans</name>
    <dbReference type="NCBI Taxonomy" id="1473586"/>
    <lineage>
        <taxon>Bacteria</taxon>
        <taxon>Pseudomonadati</taxon>
        <taxon>Pseudomonadota</taxon>
        <taxon>Alphaproteobacteria</taxon>
        <taxon>Hyphomicrobiales</taxon>
        <taxon>Roseiarcaceae</taxon>
        <taxon>Roseiarcus</taxon>
    </lineage>
</organism>
<dbReference type="Proteomes" id="UP000253529">
    <property type="component" value="Unassembled WGS sequence"/>
</dbReference>
<keyword evidence="4" id="KW-0413">Isomerase</keyword>
<dbReference type="InterPro" id="IPR036282">
    <property type="entry name" value="Glutathione-S-Trfase_C_sf"/>
</dbReference>
<dbReference type="CDD" id="cd03042">
    <property type="entry name" value="GST_N_Zeta"/>
    <property type="match status" value="1"/>
</dbReference>
<keyword evidence="5" id="KW-1185">Reference proteome</keyword>
<dbReference type="Pfam" id="PF13417">
    <property type="entry name" value="GST_N_3"/>
    <property type="match status" value="1"/>
</dbReference>
<dbReference type="InterPro" id="IPR034330">
    <property type="entry name" value="GST_Zeta_C"/>
</dbReference>
<dbReference type="SFLD" id="SFLDS00019">
    <property type="entry name" value="Glutathione_Transferase_(cytos"/>
    <property type="match status" value="1"/>
</dbReference>
<dbReference type="GO" id="GO:0004364">
    <property type="term" value="F:glutathione transferase activity"/>
    <property type="evidence" value="ECO:0007669"/>
    <property type="project" value="TreeGrafter"/>
</dbReference>
<dbReference type="InterPro" id="IPR005955">
    <property type="entry name" value="GST_Zeta"/>
</dbReference>
<dbReference type="Gene3D" id="3.40.30.10">
    <property type="entry name" value="Glutaredoxin"/>
    <property type="match status" value="1"/>
</dbReference>
<evidence type="ECO:0000313" key="4">
    <source>
        <dbReference type="EMBL" id="RBP02209.1"/>
    </source>
</evidence>
<dbReference type="InterPro" id="IPR034333">
    <property type="entry name" value="GST_Zeta_N"/>
</dbReference>
<sequence>MTPQNLSPPSPMRFYGYFRSTASYRCRIALNLKGVAPEFIPVHLRRGGGEQHREQFRAVNPQGLVPALDVDGQVLTQSLAIIEWLDREIPDPPLIPGDSGLRAEVTSFALAIAADIHPLNNLRVLNYLREHLGQGQAETEAWCRHWCEDGLTALEIVAERSVPRGAFLFDDRPGLAEICLVPQLSSARRFGVDLGRFSRLLAVEALCLDIPAFQRARPELQPDAEP</sequence>
<accession>A0A366EL62</accession>
<dbReference type="GO" id="GO:0016034">
    <property type="term" value="F:maleylacetoacetate isomerase activity"/>
    <property type="evidence" value="ECO:0007669"/>
    <property type="project" value="TreeGrafter"/>
</dbReference>
<evidence type="ECO:0000259" key="3">
    <source>
        <dbReference type="PROSITE" id="PS50405"/>
    </source>
</evidence>
<proteinExistence type="inferred from homology"/>
<dbReference type="NCBIfam" id="TIGR01262">
    <property type="entry name" value="maiA"/>
    <property type="match status" value="1"/>
</dbReference>
<feature type="domain" description="GST N-terminal" evidence="2">
    <location>
        <begin position="10"/>
        <end position="93"/>
    </location>
</feature>
<feature type="domain" description="GST C-terminal" evidence="3">
    <location>
        <begin position="98"/>
        <end position="226"/>
    </location>
</feature>
<dbReference type="InterPro" id="IPR040079">
    <property type="entry name" value="Glutathione_S-Trfase"/>
</dbReference>
<dbReference type="PANTHER" id="PTHR42673">
    <property type="entry name" value="MALEYLACETOACETATE ISOMERASE"/>
    <property type="match status" value="1"/>
</dbReference>
<reference evidence="4 5" key="1">
    <citation type="submission" date="2018-06" db="EMBL/GenBank/DDBJ databases">
        <title>Genomic Encyclopedia of Type Strains, Phase IV (KMG-IV): sequencing the most valuable type-strain genomes for metagenomic binning, comparative biology and taxonomic classification.</title>
        <authorList>
            <person name="Goeker M."/>
        </authorList>
    </citation>
    <scope>NUCLEOTIDE SEQUENCE [LARGE SCALE GENOMIC DNA]</scope>
    <source>
        <strain evidence="4 5">DSM 24875</strain>
    </source>
</reference>